<feature type="transmembrane region" description="Helical" evidence="7">
    <location>
        <begin position="91"/>
        <end position="112"/>
    </location>
</feature>
<evidence type="ECO:0000313" key="8">
    <source>
        <dbReference type="EMBL" id="KAK2143766.1"/>
    </source>
</evidence>
<evidence type="ECO:0000256" key="6">
    <source>
        <dbReference type="ARBA" id="ARBA00049743"/>
    </source>
</evidence>
<comment type="subcellular location">
    <subcellularLocation>
        <location evidence="1">Membrane</location>
        <topology evidence="1">Multi-pass membrane protein</topology>
    </subcellularLocation>
</comment>
<organism evidence="8 9">
    <name type="scientific">Paralvinella palmiformis</name>
    <dbReference type="NCBI Taxonomy" id="53620"/>
    <lineage>
        <taxon>Eukaryota</taxon>
        <taxon>Metazoa</taxon>
        <taxon>Spiralia</taxon>
        <taxon>Lophotrochozoa</taxon>
        <taxon>Annelida</taxon>
        <taxon>Polychaeta</taxon>
        <taxon>Sedentaria</taxon>
        <taxon>Canalipalpata</taxon>
        <taxon>Terebellida</taxon>
        <taxon>Terebelliformia</taxon>
        <taxon>Alvinellidae</taxon>
        <taxon>Paralvinella</taxon>
    </lineage>
</organism>
<evidence type="ECO:0000256" key="7">
    <source>
        <dbReference type="RuleBase" id="RU363053"/>
    </source>
</evidence>
<dbReference type="GO" id="GO:1901858">
    <property type="term" value="P:regulation of mitochondrial DNA metabolic process"/>
    <property type="evidence" value="ECO:0007669"/>
    <property type="project" value="TreeGrafter"/>
</dbReference>
<dbReference type="GO" id="GO:0015267">
    <property type="term" value="F:channel activity"/>
    <property type="evidence" value="ECO:0007669"/>
    <property type="project" value="TreeGrafter"/>
</dbReference>
<accession>A0AAD9J016</accession>
<feature type="transmembrane region" description="Helical" evidence="7">
    <location>
        <begin position="52"/>
        <end position="71"/>
    </location>
</feature>
<dbReference type="InterPro" id="IPR007248">
    <property type="entry name" value="Mpv17_PMP22"/>
</dbReference>
<evidence type="ECO:0000256" key="1">
    <source>
        <dbReference type="ARBA" id="ARBA00004141"/>
    </source>
</evidence>
<dbReference type="PANTHER" id="PTHR11266:SF17">
    <property type="entry name" value="PROTEIN MPV17"/>
    <property type="match status" value="1"/>
</dbReference>
<keyword evidence="4 7" id="KW-1133">Transmembrane helix</keyword>
<proteinExistence type="inferred from homology"/>
<dbReference type="GO" id="GO:0016020">
    <property type="term" value="C:membrane"/>
    <property type="evidence" value="ECO:0007669"/>
    <property type="project" value="UniProtKB-SubCell"/>
</dbReference>
<evidence type="ECO:0000313" key="9">
    <source>
        <dbReference type="Proteomes" id="UP001208570"/>
    </source>
</evidence>
<evidence type="ECO:0000256" key="3">
    <source>
        <dbReference type="ARBA" id="ARBA00022692"/>
    </source>
</evidence>
<keyword evidence="5 7" id="KW-0472">Membrane</keyword>
<protein>
    <recommendedName>
        <fullName evidence="6">Mitochondrial inner membrane protein Mpv17</fullName>
    </recommendedName>
</protein>
<dbReference type="EMBL" id="JAODUP010000814">
    <property type="protein sequence ID" value="KAK2143766.1"/>
    <property type="molecule type" value="Genomic_DNA"/>
</dbReference>
<dbReference type="Pfam" id="PF04117">
    <property type="entry name" value="Mpv17_PMP22"/>
    <property type="match status" value="1"/>
</dbReference>
<dbReference type="PANTHER" id="PTHR11266">
    <property type="entry name" value="PEROXISOMAL MEMBRANE PROTEIN 2, PXMP2 MPV17"/>
    <property type="match status" value="1"/>
</dbReference>
<gene>
    <name evidence="8" type="ORF">LSH36_814g00016</name>
</gene>
<comment type="caution">
    <text evidence="8">The sequence shown here is derived from an EMBL/GenBank/DDBJ whole genome shotgun (WGS) entry which is preliminary data.</text>
</comment>
<name>A0AAD9J016_9ANNE</name>
<evidence type="ECO:0000256" key="5">
    <source>
        <dbReference type="ARBA" id="ARBA00023136"/>
    </source>
</evidence>
<keyword evidence="3 7" id="KW-0812">Transmembrane</keyword>
<sequence length="176" mass="20264">MTAIWKSYQLVLRTHPRLAQALNTSVLFGSGDVIAQLFLERRSLRTYDARRTSRYTGVGLLVAGPAMYAWYTRLDRIVKGTKSLAVIKKVALDQVLFLPVYLASFISLMSILRGERASRLRGQLRRDFGSLLVTSYKIWPLVQTINFYLVPLHHRILVMNCVSIAWNTYLGWRTER</sequence>
<comment type="similarity">
    <text evidence="2 7">Belongs to the peroxisomal membrane protein PXMP2/4 family.</text>
</comment>
<dbReference type="Proteomes" id="UP001208570">
    <property type="component" value="Unassembled WGS sequence"/>
</dbReference>
<keyword evidence="9" id="KW-1185">Reference proteome</keyword>
<reference evidence="8" key="1">
    <citation type="journal article" date="2023" name="Mol. Biol. Evol.">
        <title>Third-Generation Sequencing Reveals the Adaptive Role of the Epigenome in Three Deep-Sea Polychaetes.</title>
        <authorList>
            <person name="Perez M."/>
            <person name="Aroh O."/>
            <person name="Sun Y."/>
            <person name="Lan Y."/>
            <person name="Juniper S.K."/>
            <person name="Young C.R."/>
            <person name="Angers B."/>
            <person name="Qian P.Y."/>
        </authorList>
    </citation>
    <scope>NUCLEOTIDE SEQUENCE</scope>
    <source>
        <strain evidence="8">P08H-3</strain>
    </source>
</reference>
<evidence type="ECO:0000256" key="4">
    <source>
        <dbReference type="ARBA" id="ARBA00022989"/>
    </source>
</evidence>
<dbReference type="GO" id="GO:0005739">
    <property type="term" value="C:mitochondrion"/>
    <property type="evidence" value="ECO:0007669"/>
    <property type="project" value="TreeGrafter"/>
</dbReference>
<evidence type="ECO:0000256" key="2">
    <source>
        <dbReference type="ARBA" id="ARBA00006824"/>
    </source>
</evidence>
<dbReference type="AlphaFoldDB" id="A0AAD9J016"/>